<dbReference type="VEuPathDB" id="AmoebaDB:NAEGRDRAFT_74469"/>
<gene>
    <name evidence="3" type="ORF">NAEGRDRAFT_74469</name>
</gene>
<feature type="domain" description="C2" evidence="2">
    <location>
        <begin position="341"/>
        <end position="480"/>
    </location>
</feature>
<dbReference type="EMBL" id="GG738914">
    <property type="protein sequence ID" value="EFC37782.1"/>
    <property type="molecule type" value="Genomic_DNA"/>
</dbReference>
<organism evidence="4">
    <name type="scientific">Naegleria gruberi</name>
    <name type="common">Amoeba</name>
    <dbReference type="NCBI Taxonomy" id="5762"/>
    <lineage>
        <taxon>Eukaryota</taxon>
        <taxon>Discoba</taxon>
        <taxon>Heterolobosea</taxon>
        <taxon>Tetramitia</taxon>
        <taxon>Eutetramitia</taxon>
        <taxon>Vahlkampfiidae</taxon>
        <taxon>Naegleria</taxon>
    </lineage>
</organism>
<dbReference type="RefSeq" id="XP_002670526.1">
    <property type="nucleotide sequence ID" value="XM_002670480.1"/>
</dbReference>
<dbReference type="KEGG" id="ngr:NAEGRDRAFT_74469"/>
<feature type="compositionally biased region" description="Acidic residues" evidence="1">
    <location>
        <begin position="67"/>
        <end position="82"/>
    </location>
</feature>
<evidence type="ECO:0000259" key="2">
    <source>
        <dbReference type="PROSITE" id="PS50004"/>
    </source>
</evidence>
<reference evidence="3 4" key="1">
    <citation type="journal article" date="2010" name="Cell">
        <title>The genome of Naegleria gruberi illuminates early eukaryotic versatility.</title>
        <authorList>
            <person name="Fritz-Laylin L.K."/>
            <person name="Prochnik S.E."/>
            <person name="Ginger M.L."/>
            <person name="Dacks J.B."/>
            <person name="Carpenter M.L."/>
            <person name="Field M.C."/>
            <person name="Kuo A."/>
            <person name="Paredez A."/>
            <person name="Chapman J."/>
            <person name="Pham J."/>
            <person name="Shu S."/>
            <person name="Neupane R."/>
            <person name="Cipriano M."/>
            <person name="Mancuso J."/>
            <person name="Tu H."/>
            <person name="Salamov A."/>
            <person name="Lindquist E."/>
            <person name="Shapiro H."/>
            <person name="Lucas S."/>
            <person name="Grigoriev I.V."/>
            <person name="Cande W.Z."/>
            <person name="Fulton C."/>
            <person name="Rokhsar D.S."/>
            <person name="Dawson S.C."/>
        </authorList>
    </citation>
    <scope>NUCLEOTIDE SEQUENCE [LARGE SCALE GENOMIC DNA]</scope>
    <source>
        <strain evidence="3 4">NEG-M</strain>
    </source>
</reference>
<accession>D2VZF3</accession>
<evidence type="ECO:0000313" key="3">
    <source>
        <dbReference type="EMBL" id="EFC37782.1"/>
    </source>
</evidence>
<feature type="compositionally biased region" description="Basic residues" evidence="1">
    <location>
        <begin position="89"/>
        <end position="102"/>
    </location>
</feature>
<dbReference type="Proteomes" id="UP000006671">
    <property type="component" value="Unassembled WGS sequence"/>
</dbReference>
<evidence type="ECO:0000256" key="1">
    <source>
        <dbReference type="SAM" id="MobiDB-lite"/>
    </source>
</evidence>
<protein>
    <submittedName>
        <fullName evidence="3">Predicted protein</fullName>
    </submittedName>
</protein>
<proteinExistence type="predicted"/>
<dbReference type="AlphaFoldDB" id="D2VZF3"/>
<dbReference type="OMA" id="HDEIFEH"/>
<sequence>MDFFRSLKKRKINPASPQQPTTTTDNTSEEPSQQHEPTGGFFYNLFFGNSSNNNYSKPTNKKRVNHDEEEQYESDDDYEEQENQGNSRVLHRSTQPKKRIHSKYPEIKKHRDEIQKMKNSIQSLTDKHVEGVSAAHVNMSMLTNTALTPRKISDESEEHSKGYPKTPNTPASARKKKSLLSSIFSFSSAANSDSPPPLPSTPSSATTPQVSNSMINVKITELKQDDLQRIKNSYRSPLYTRTPPRREMQNHATTLDETLAKRKSVGYGNQQIVSQINNQTSEMPPAGCRNSFDCESSVSVQTRKSQGGQFQTNLAREASSSSGFSNFSDSSNSFNTMSSISQTPQVPSFQYLTQPTRPFVFNLNLLKGQSIKNSGNGFKENSNVYAVIEVGNYRKTSRVVMNSSNPVWNQQFQFILPTFYHPFVQDLKEMHDANTEPINNVVTIRLYDHDEIFEHEFLGKVEFKLDELFVQCCQDSGKVHEKTGQLIMKRSKTFKQMMNLFGVETGQLEIQFRVEYHPRKEEVSSHVSNGVASSSANKSNVVYCFF</sequence>
<feature type="compositionally biased region" description="Basic and acidic residues" evidence="1">
    <location>
        <begin position="152"/>
        <end position="161"/>
    </location>
</feature>
<dbReference type="InParanoid" id="D2VZF3"/>
<feature type="compositionally biased region" description="Polar residues" evidence="1">
    <location>
        <begin position="47"/>
        <end position="58"/>
    </location>
</feature>
<dbReference type="SUPFAM" id="SSF49562">
    <property type="entry name" value="C2 domain (Calcium/lipid-binding domain, CaLB)"/>
    <property type="match status" value="1"/>
</dbReference>
<dbReference type="InterPro" id="IPR000008">
    <property type="entry name" value="C2_dom"/>
</dbReference>
<dbReference type="GeneID" id="8857712"/>
<dbReference type="PROSITE" id="PS50004">
    <property type="entry name" value="C2"/>
    <property type="match status" value="1"/>
</dbReference>
<feature type="region of interest" description="Disordered" evidence="1">
    <location>
        <begin position="152"/>
        <end position="212"/>
    </location>
</feature>
<feature type="compositionally biased region" description="Low complexity" evidence="1">
    <location>
        <begin position="201"/>
        <end position="211"/>
    </location>
</feature>
<keyword evidence="4" id="KW-1185">Reference proteome</keyword>
<dbReference type="InterPro" id="IPR035892">
    <property type="entry name" value="C2_domain_sf"/>
</dbReference>
<feature type="compositionally biased region" description="Low complexity" evidence="1">
    <location>
        <begin position="179"/>
        <end position="193"/>
    </location>
</feature>
<feature type="region of interest" description="Disordered" evidence="1">
    <location>
        <begin position="1"/>
        <end position="111"/>
    </location>
</feature>
<evidence type="ECO:0000313" key="4">
    <source>
        <dbReference type="Proteomes" id="UP000006671"/>
    </source>
</evidence>
<dbReference type="Pfam" id="PF00168">
    <property type="entry name" value="C2"/>
    <property type="match status" value="1"/>
</dbReference>
<dbReference type="OrthoDB" id="67700at2759"/>
<dbReference type="Gene3D" id="2.60.40.150">
    <property type="entry name" value="C2 domain"/>
    <property type="match status" value="1"/>
</dbReference>
<feature type="compositionally biased region" description="Basic residues" evidence="1">
    <location>
        <begin position="1"/>
        <end position="12"/>
    </location>
</feature>
<dbReference type="SMART" id="SM00239">
    <property type="entry name" value="C2"/>
    <property type="match status" value="1"/>
</dbReference>
<name>D2VZF3_NAEGR</name>
<feature type="compositionally biased region" description="Polar residues" evidence="1">
    <location>
        <begin position="15"/>
        <end position="36"/>
    </location>
</feature>
<dbReference type="CDD" id="cd00030">
    <property type="entry name" value="C2"/>
    <property type="match status" value="1"/>
</dbReference>